<evidence type="ECO:0000256" key="4">
    <source>
        <dbReference type="ARBA" id="ARBA00022692"/>
    </source>
</evidence>
<evidence type="ECO:0000256" key="10">
    <source>
        <dbReference type="SAM" id="Phobius"/>
    </source>
</evidence>
<reference evidence="11" key="2">
    <citation type="submission" date="2020-05" db="UniProtKB">
        <authorList>
            <consortium name="EnsemblMetazoa"/>
        </authorList>
    </citation>
    <scope>IDENTIFICATION</scope>
    <source>
        <strain evidence="11">Epiroticus2</strain>
    </source>
</reference>
<evidence type="ECO:0000256" key="3">
    <source>
        <dbReference type="ARBA" id="ARBA00022606"/>
    </source>
</evidence>
<evidence type="ECO:0000313" key="12">
    <source>
        <dbReference type="Proteomes" id="UP000075885"/>
    </source>
</evidence>
<reference evidence="12" key="1">
    <citation type="submission" date="2013-03" db="EMBL/GenBank/DDBJ databases">
        <title>The Genome Sequence of Anopheles epiroticus epiroticus2.</title>
        <authorList>
            <consortium name="The Broad Institute Genomics Platform"/>
            <person name="Neafsey D.E."/>
            <person name="Howell P."/>
            <person name="Walker B."/>
            <person name="Young S.K."/>
            <person name="Zeng Q."/>
            <person name="Gargeya S."/>
            <person name="Fitzgerald M."/>
            <person name="Haas B."/>
            <person name="Abouelleil A."/>
            <person name="Allen A.W."/>
            <person name="Alvarado L."/>
            <person name="Arachchi H.M."/>
            <person name="Berlin A.M."/>
            <person name="Chapman S.B."/>
            <person name="Gainer-Dewar J."/>
            <person name="Goldberg J."/>
            <person name="Griggs A."/>
            <person name="Gujja S."/>
            <person name="Hansen M."/>
            <person name="Howarth C."/>
            <person name="Imamovic A."/>
            <person name="Ireland A."/>
            <person name="Larimer J."/>
            <person name="McCowan C."/>
            <person name="Murphy C."/>
            <person name="Pearson M."/>
            <person name="Poon T.W."/>
            <person name="Priest M."/>
            <person name="Roberts A."/>
            <person name="Saif S."/>
            <person name="Shea T."/>
            <person name="Sisk P."/>
            <person name="Sykes S."/>
            <person name="Wortman J."/>
            <person name="Nusbaum C."/>
            <person name="Birren B."/>
        </authorList>
    </citation>
    <scope>NUCLEOTIDE SEQUENCE [LARGE SCALE GENOMIC DNA]</scope>
    <source>
        <strain evidence="12">Epiroticus2</strain>
    </source>
</reference>
<organism evidence="11 12">
    <name type="scientific">Anopheles epiroticus</name>
    <dbReference type="NCBI Taxonomy" id="199890"/>
    <lineage>
        <taxon>Eukaryota</taxon>
        <taxon>Metazoa</taxon>
        <taxon>Ecdysozoa</taxon>
        <taxon>Arthropoda</taxon>
        <taxon>Hexapoda</taxon>
        <taxon>Insecta</taxon>
        <taxon>Pterygota</taxon>
        <taxon>Neoptera</taxon>
        <taxon>Endopterygota</taxon>
        <taxon>Diptera</taxon>
        <taxon>Nematocera</taxon>
        <taxon>Culicoidea</taxon>
        <taxon>Culicidae</taxon>
        <taxon>Anophelinae</taxon>
        <taxon>Anopheles</taxon>
    </lineage>
</organism>
<accession>A0A182NZI2</accession>
<evidence type="ECO:0000256" key="9">
    <source>
        <dbReference type="ARBA" id="ARBA00023224"/>
    </source>
</evidence>
<keyword evidence="9" id="KW-0807">Transducer</keyword>
<keyword evidence="12" id="KW-1185">Reference proteome</keyword>
<evidence type="ECO:0000313" key="11">
    <source>
        <dbReference type="EnsemblMetazoa" id="AEPI000062-PA"/>
    </source>
</evidence>
<dbReference type="VEuPathDB" id="VectorBase:AEPI000062"/>
<dbReference type="PANTHER" id="PTHR21137:SF35">
    <property type="entry name" value="ODORANT RECEPTOR 19A-RELATED"/>
    <property type="match status" value="1"/>
</dbReference>
<dbReference type="GO" id="GO:0005549">
    <property type="term" value="F:odorant binding"/>
    <property type="evidence" value="ECO:0007669"/>
    <property type="project" value="InterPro"/>
</dbReference>
<proteinExistence type="predicted"/>
<dbReference type="GO" id="GO:0004984">
    <property type="term" value="F:olfactory receptor activity"/>
    <property type="evidence" value="ECO:0007669"/>
    <property type="project" value="InterPro"/>
</dbReference>
<sequence length="390" mass="45379">MRTAIEFYNISFNRLKLTSRLLGAGLWENYSGISWGRVASLTQIVMFLALHAWTGYEYRDNALEMLETQSLICTGAALMIKYFTMIRNTKPVRELTGNIETDMYVKYQEMSSEYSVVLKYGRVLYFAGHIMIGGYFGSLFIIWINPLFVYFTEGRVMLLFFCEIPYVDWTVTRGYWTTVTVQIFFYVTGTCALILVDYLCAFFTINGSLYVDILRFHLDELSELLASPGYQTKSSPAIIEQVSRKWRTCLVEHQRIVEYYNKFSDLWSMINLAQVGCSVFGICINMLIIFLTDWYAAYAILFALFIDLSVHFVLGAIIERKVDDLHISLMHFPWYLLDDRRQKEYMLLLLRAQQPSGMSIAGLTPVNYETYTQIMKMLYQVFALAMNFLK</sequence>
<dbReference type="InterPro" id="IPR004117">
    <property type="entry name" value="7tm6_olfct_rcpt"/>
</dbReference>
<dbReference type="GO" id="GO:0007165">
    <property type="term" value="P:signal transduction"/>
    <property type="evidence" value="ECO:0007669"/>
    <property type="project" value="UniProtKB-KW"/>
</dbReference>
<dbReference type="EnsemblMetazoa" id="AEPI000062-RA">
    <property type="protein sequence ID" value="AEPI000062-PA"/>
    <property type="gene ID" value="AEPI000062"/>
</dbReference>
<feature type="transmembrane region" description="Helical" evidence="10">
    <location>
        <begin position="297"/>
        <end position="318"/>
    </location>
</feature>
<feature type="transmembrane region" description="Helical" evidence="10">
    <location>
        <begin position="272"/>
        <end position="291"/>
    </location>
</feature>
<evidence type="ECO:0000256" key="1">
    <source>
        <dbReference type="ARBA" id="ARBA00004651"/>
    </source>
</evidence>
<evidence type="ECO:0000256" key="7">
    <source>
        <dbReference type="ARBA" id="ARBA00023136"/>
    </source>
</evidence>
<dbReference type="PANTHER" id="PTHR21137">
    <property type="entry name" value="ODORANT RECEPTOR"/>
    <property type="match status" value="1"/>
</dbReference>
<feature type="transmembrane region" description="Helical" evidence="10">
    <location>
        <begin position="123"/>
        <end position="144"/>
    </location>
</feature>
<keyword evidence="6 10" id="KW-1133">Transmembrane helix</keyword>
<protein>
    <submittedName>
        <fullName evidence="11">Uncharacterized protein</fullName>
    </submittedName>
</protein>
<dbReference type="AlphaFoldDB" id="A0A182NZI2"/>
<keyword evidence="8" id="KW-0675">Receptor</keyword>
<dbReference type="GO" id="GO:0005886">
    <property type="term" value="C:plasma membrane"/>
    <property type="evidence" value="ECO:0007669"/>
    <property type="project" value="UniProtKB-SubCell"/>
</dbReference>
<keyword evidence="5" id="KW-0552">Olfaction</keyword>
<dbReference type="STRING" id="199890.A0A182NZI2"/>
<keyword evidence="3" id="KW-0716">Sensory transduction</keyword>
<name>A0A182NZI2_9DIPT</name>
<evidence type="ECO:0000256" key="6">
    <source>
        <dbReference type="ARBA" id="ARBA00022989"/>
    </source>
</evidence>
<feature type="transmembrane region" description="Helical" evidence="10">
    <location>
        <begin position="183"/>
        <end position="205"/>
    </location>
</feature>
<keyword evidence="4 10" id="KW-0812">Transmembrane</keyword>
<dbReference type="Proteomes" id="UP000075885">
    <property type="component" value="Unassembled WGS sequence"/>
</dbReference>
<keyword evidence="7 10" id="KW-0472">Membrane</keyword>
<evidence type="ECO:0000256" key="5">
    <source>
        <dbReference type="ARBA" id="ARBA00022725"/>
    </source>
</evidence>
<keyword evidence="2" id="KW-1003">Cell membrane</keyword>
<dbReference type="Pfam" id="PF02949">
    <property type="entry name" value="7tm_6"/>
    <property type="match status" value="1"/>
</dbReference>
<evidence type="ECO:0000256" key="2">
    <source>
        <dbReference type="ARBA" id="ARBA00022475"/>
    </source>
</evidence>
<evidence type="ECO:0000256" key="8">
    <source>
        <dbReference type="ARBA" id="ARBA00023170"/>
    </source>
</evidence>
<comment type="subcellular location">
    <subcellularLocation>
        <location evidence="1">Cell membrane</location>
        <topology evidence="1">Multi-pass membrane protein</topology>
    </subcellularLocation>
</comment>